<evidence type="ECO:0000313" key="3">
    <source>
        <dbReference type="Proteomes" id="UP001243364"/>
    </source>
</evidence>
<proteinExistence type="predicted"/>
<protein>
    <submittedName>
        <fullName evidence="2">Uncharacterized protein</fullName>
    </submittedName>
</protein>
<accession>A0ABU0Q2E4</accession>
<sequence length="90" mass="9945">MTKARPQSLPQRNTRTENLTAGHDLAMGKCGFSPGVTYSATAVQGAVIEDGAWVERHVAEPLLREFLALLEEIQEELNSRWNGPERSGRP</sequence>
<feature type="region of interest" description="Disordered" evidence="1">
    <location>
        <begin position="1"/>
        <end position="22"/>
    </location>
</feature>
<keyword evidence="3" id="KW-1185">Reference proteome</keyword>
<feature type="compositionally biased region" description="Polar residues" evidence="1">
    <location>
        <begin position="8"/>
        <end position="19"/>
    </location>
</feature>
<organism evidence="2 3">
    <name type="scientific">Streptomyces achromogenes</name>
    <dbReference type="NCBI Taxonomy" id="67255"/>
    <lineage>
        <taxon>Bacteria</taxon>
        <taxon>Bacillati</taxon>
        <taxon>Actinomycetota</taxon>
        <taxon>Actinomycetes</taxon>
        <taxon>Kitasatosporales</taxon>
        <taxon>Streptomycetaceae</taxon>
        <taxon>Streptomyces</taxon>
    </lineage>
</organism>
<gene>
    <name evidence="2" type="ORF">QFZ56_003795</name>
</gene>
<dbReference type="EMBL" id="JAUSYA010000001">
    <property type="protein sequence ID" value="MDQ0684832.1"/>
    <property type="molecule type" value="Genomic_DNA"/>
</dbReference>
<dbReference type="Proteomes" id="UP001243364">
    <property type="component" value="Unassembled WGS sequence"/>
</dbReference>
<name>A0ABU0Q2E4_STRAH</name>
<comment type="caution">
    <text evidence="2">The sequence shown here is derived from an EMBL/GenBank/DDBJ whole genome shotgun (WGS) entry which is preliminary data.</text>
</comment>
<evidence type="ECO:0000256" key="1">
    <source>
        <dbReference type="SAM" id="MobiDB-lite"/>
    </source>
</evidence>
<dbReference type="RefSeq" id="WP_307044293.1">
    <property type="nucleotide sequence ID" value="NZ_JAUSYA010000001.1"/>
</dbReference>
<evidence type="ECO:0000313" key="2">
    <source>
        <dbReference type="EMBL" id="MDQ0684832.1"/>
    </source>
</evidence>
<reference evidence="2 3" key="1">
    <citation type="submission" date="2023-07" db="EMBL/GenBank/DDBJ databases">
        <title>Comparative genomics of wheat-associated soil bacteria to identify genetic determinants of phenazine resistance.</title>
        <authorList>
            <person name="Mouncey N."/>
        </authorList>
    </citation>
    <scope>NUCLEOTIDE SEQUENCE [LARGE SCALE GENOMIC DNA]</scope>
    <source>
        <strain evidence="2 3">W4I19-2</strain>
    </source>
</reference>